<proteinExistence type="predicted"/>
<evidence type="ECO:0000256" key="1">
    <source>
        <dbReference type="SAM" id="MobiDB-lite"/>
    </source>
</evidence>
<protein>
    <submittedName>
        <fullName evidence="2">Uncharacterized protein</fullName>
    </submittedName>
</protein>
<gene>
    <name evidence="2" type="ORF">D9613_010829</name>
</gene>
<dbReference type="Proteomes" id="UP000521872">
    <property type="component" value="Unassembled WGS sequence"/>
</dbReference>
<reference evidence="2 3" key="1">
    <citation type="submission" date="2019-12" db="EMBL/GenBank/DDBJ databases">
        <authorList>
            <person name="Floudas D."/>
            <person name="Bentzer J."/>
            <person name="Ahren D."/>
            <person name="Johansson T."/>
            <person name="Persson P."/>
            <person name="Tunlid A."/>
        </authorList>
    </citation>
    <scope>NUCLEOTIDE SEQUENCE [LARGE SCALE GENOMIC DNA]</scope>
    <source>
        <strain evidence="2 3">CBS 102.39</strain>
    </source>
</reference>
<organism evidence="2 3">
    <name type="scientific">Agrocybe pediades</name>
    <dbReference type="NCBI Taxonomy" id="84607"/>
    <lineage>
        <taxon>Eukaryota</taxon>
        <taxon>Fungi</taxon>
        <taxon>Dikarya</taxon>
        <taxon>Basidiomycota</taxon>
        <taxon>Agaricomycotina</taxon>
        <taxon>Agaricomycetes</taxon>
        <taxon>Agaricomycetidae</taxon>
        <taxon>Agaricales</taxon>
        <taxon>Agaricineae</taxon>
        <taxon>Strophariaceae</taxon>
        <taxon>Agrocybe</taxon>
    </lineage>
</organism>
<keyword evidence="3" id="KW-1185">Reference proteome</keyword>
<evidence type="ECO:0000313" key="3">
    <source>
        <dbReference type="Proteomes" id="UP000521872"/>
    </source>
</evidence>
<feature type="compositionally biased region" description="Polar residues" evidence="1">
    <location>
        <begin position="102"/>
        <end position="114"/>
    </location>
</feature>
<dbReference type="AlphaFoldDB" id="A0A8H4QLJ9"/>
<feature type="region of interest" description="Disordered" evidence="1">
    <location>
        <begin position="91"/>
        <end position="123"/>
    </location>
</feature>
<evidence type="ECO:0000313" key="2">
    <source>
        <dbReference type="EMBL" id="KAF4613026.1"/>
    </source>
</evidence>
<dbReference type="EMBL" id="JAACJL010000046">
    <property type="protein sequence ID" value="KAF4613026.1"/>
    <property type="molecule type" value="Genomic_DNA"/>
</dbReference>
<accession>A0A8H4QLJ9</accession>
<comment type="caution">
    <text evidence="2">The sequence shown here is derived from an EMBL/GenBank/DDBJ whole genome shotgun (WGS) entry which is preliminary data.</text>
</comment>
<sequence length="569" mass="64282">MAKTPRLNPDLHAYLVSFVSHKQDVLALCLTSKEFLAIAEPELQYRTIRCKLDNDALWRHLASNPAQAARVRHLEICRSNVLIPKPLQSNPVEDPSCKRATDSNWESGSDSESFPPTPGQDNHAAKASEALLIQAVKRMVNLESFQWHHDPPLIHQGAQIDTTLSCYKDDVWTTLCDHTSLKDLKILDQPFKARPILDSTIFTLKGLTSVDLTFYHYPEIRLDPANPPWSEETLKSGRVRIEGFKTLTQNCPRLQCLRLTIVDRNFHFVFGGNPYTNITPIMRDAYWPDLTEVKFHDLVIDDAVMTDFLLKHRKIRTLSVFLSATDFKTSPFNLVTRGGLLKQSLLPNVETLSLPVEVMRQVLPALARPSLLKAIHSLEPQDWGRGGPGDVVQRTSSLGPAASFFGADDFQSFSPTAFDLPSTIKEIPAGPIKNILSPMPELRALSICNLYSAKYLEDLPDLTPNLEVLTCNQGNDFGGSVSFHYNNILPILARWKKLRKFTGISMWPFNQFVLVRNVNEPSVIAVARAIKQSCPLIEEITWWTGQTLRFRTKENGDVWFDKDQDIPDF</sequence>
<name>A0A8H4QLJ9_9AGAR</name>